<protein>
    <submittedName>
        <fullName evidence="2">Uncharacterized protein</fullName>
    </submittedName>
</protein>
<dbReference type="Proteomes" id="UP000231194">
    <property type="component" value="Unassembled WGS sequence"/>
</dbReference>
<dbReference type="EMBL" id="PGVG01000001">
    <property type="protein sequence ID" value="PJG56895.1"/>
    <property type="molecule type" value="Genomic_DNA"/>
</dbReference>
<sequence length="75" mass="7699">MGHAASHHEAGALPPPLAGEGRGEGVSAGKTPQEDRTLTRRYAPTSPASGRGASPAAIPFAPSSSPFVVRPWRRA</sequence>
<keyword evidence="3" id="KW-1185">Reference proteome</keyword>
<feature type="compositionally biased region" description="Basic and acidic residues" evidence="1">
    <location>
        <begin position="1"/>
        <end position="10"/>
    </location>
</feature>
<reference evidence="2 3" key="1">
    <citation type="submission" date="2017-11" db="EMBL/GenBank/DDBJ databases">
        <title>Bradyrhizobium forestalis sp. nov., an efficient nitrogen-fixing bacterium isolated from nodules of forest legume species in the Amazon.</title>
        <authorList>
            <person name="Costa E.M."/>
            <person name="Guimaraes A."/>
            <person name="Carvalho T.S."/>
            <person name="Rodrigues T.L."/>
            <person name="Ribeiro P.R.A."/>
            <person name="Lebbe L."/>
            <person name="Willems A."/>
            <person name="Moreira F.M.S."/>
        </authorList>
    </citation>
    <scope>NUCLEOTIDE SEQUENCE [LARGE SCALE GENOMIC DNA]</scope>
    <source>
        <strain evidence="2 3">INPA54B</strain>
    </source>
</reference>
<evidence type="ECO:0000313" key="3">
    <source>
        <dbReference type="Proteomes" id="UP000231194"/>
    </source>
</evidence>
<name>A0A2M8RGE9_9BRAD</name>
<comment type="caution">
    <text evidence="2">The sequence shown here is derived from an EMBL/GenBank/DDBJ whole genome shotgun (WGS) entry which is preliminary data.</text>
</comment>
<organism evidence="2 3">
    <name type="scientific">Bradyrhizobium forestalis</name>
    <dbReference type="NCBI Taxonomy" id="1419263"/>
    <lineage>
        <taxon>Bacteria</taxon>
        <taxon>Pseudomonadati</taxon>
        <taxon>Pseudomonadota</taxon>
        <taxon>Alphaproteobacteria</taxon>
        <taxon>Hyphomicrobiales</taxon>
        <taxon>Nitrobacteraceae</taxon>
        <taxon>Bradyrhizobium</taxon>
    </lineage>
</organism>
<feature type="region of interest" description="Disordered" evidence="1">
    <location>
        <begin position="1"/>
        <end position="75"/>
    </location>
</feature>
<accession>A0A2M8RGE9</accession>
<gene>
    <name evidence="2" type="ORF">CVM73_00285</name>
</gene>
<evidence type="ECO:0000313" key="2">
    <source>
        <dbReference type="EMBL" id="PJG56895.1"/>
    </source>
</evidence>
<evidence type="ECO:0000256" key="1">
    <source>
        <dbReference type="SAM" id="MobiDB-lite"/>
    </source>
</evidence>
<proteinExistence type="predicted"/>
<dbReference type="AlphaFoldDB" id="A0A2M8RGE9"/>
<feature type="compositionally biased region" description="Low complexity" evidence="1">
    <location>
        <begin position="43"/>
        <end position="67"/>
    </location>
</feature>